<organism evidence="1 2">
    <name type="scientific">Trichinella murrelli</name>
    <dbReference type="NCBI Taxonomy" id="144512"/>
    <lineage>
        <taxon>Eukaryota</taxon>
        <taxon>Metazoa</taxon>
        <taxon>Ecdysozoa</taxon>
        <taxon>Nematoda</taxon>
        <taxon>Enoplea</taxon>
        <taxon>Dorylaimia</taxon>
        <taxon>Trichinellida</taxon>
        <taxon>Trichinellidae</taxon>
        <taxon>Trichinella</taxon>
    </lineage>
</organism>
<gene>
    <name evidence="1" type="ORF">T05_1074</name>
</gene>
<evidence type="ECO:0000313" key="1">
    <source>
        <dbReference type="EMBL" id="KRX50227.1"/>
    </source>
</evidence>
<evidence type="ECO:0000313" key="2">
    <source>
        <dbReference type="Proteomes" id="UP000055048"/>
    </source>
</evidence>
<protein>
    <submittedName>
        <fullName evidence="1">Uncharacterized protein</fullName>
    </submittedName>
</protein>
<reference evidence="1 2" key="1">
    <citation type="submission" date="2015-01" db="EMBL/GenBank/DDBJ databases">
        <title>Evolution of Trichinella species and genotypes.</title>
        <authorList>
            <person name="Korhonen P.K."/>
            <person name="Edoardo P."/>
            <person name="Giuseppe L.R."/>
            <person name="Gasser R.B."/>
        </authorList>
    </citation>
    <scope>NUCLEOTIDE SEQUENCE [LARGE SCALE GENOMIC DNA]</scope>
    <source>
        <strain evidence="1">ISS417</strain>
    </source>
</reference>
<accession>A0A0V0UHT1</accession>
<name>A0A0V0UHT1_9BILA</name>
<proteinExistence type="predicted"/>
<dbReference type="Proteomes" id="UP000055048">
    <property type="component" value="Unassembled WGS sequence"/>
</dbReference>
<dbReference type="EMBL" id="JYDJ01000008">
    <property type="protein sequence ID" value="KRX50227.1"/>
    <property type="molecule type" value="Genomic_DNA"/>
</dbReference>
<comment type="caution">
    <text evidence="1">The sequence shown here is derived from an EMBL/GenBank/DDBJ whole genome shotgun (WGS) entry which is preliminary data.</text>
</comment>
<keyword evidence="2" id="KW-1185">Reference proteome</keyword>
<dbReference type="AlphaFoldDB" id="A0A0V0UHT1"/>
<sequence length="143" mass="16774">MQISSSIHAIYHTVKTRDLEIALLTNYTFFPRNQSKLCGFEFLKIFVFSMKVNLRFTGKKSFHSTHDYAMWTERKQQNQYYYYYYMLSRIRWNNSACVTSRTSSVAVQCNSNFGEDLLNTVLLATITYGYPLRLASRSRAPTV</sequence>